<accession>A0A1I7S8N5</accession>
<dbReference type="WBParaSite" id="BXY_0938000.1">
    <property type="protein sequence ID" value="BXY_0938000.1"/>
    <property type="gene ID" value="BXY_0938000"/>
</dbReference>
<evidence type="ECO:0000313" key="3">
    <source>
        <dbReference type="Proteomes" id="UP000095284"/>
    </source>
</evidence>
<feature type="compositionally biased region" description="Low complexity" evidence="1">
    <location>
        <begin position="27"/>
        <end position="40"/>
    </location>
</feature>
<name>A0A1I7S8N5_BURXY</name>
<feature type="region of interest" description="Disordered" evidence="1">
    <location>
        <begin position="27"/>
        <end position="177"/>
    </location>
</feature>
<organism evidence="3 4">
    <name type="scientific">Bursaphelenchus xylophilus</name>
    <name type="common">Pinewood nematode worm</name>
    <name type="synonym">Aphelenchoides xylophilus</name>
    <dbReference type="NCBI Taxonomy" id="6326"/>
    <lineage>
        <taxon>Eukaryota</taxon>
        <taxon>Metazoa</taxon>
        <taxon>Ecdysozoa</taxon>
        <taxon>Nematoda</taxon>
        <taxon>Chromadorea</taxon>
        <taxon>Rhabditida</taxon>
        <taxon>Tylenchina</taxon>
        <taxon>Tylenchomorpha</taxon>
        <taxon>Aphelenchoidea</taxon>
        <taxon>Aphelenchoididae</taxon>
        <taxon>Bursaphelenchus</taxon>
    </lineage>
</organism>
<evidence type="ECO:0000256" key="2">
    <source>
        <dbReference type="SAM" id="SignalP"/>
    </source>
</evidence>
<reference evidence="4" key="1">
    <citation type="submission" date="2016-11" db="UniProtKB">
        <authorList>
            <consortium name="WormBaseParasite"/>
        </authorList>
    </citation>
    <scope>IDENTIFICATION</scope>
</reference>
<dbReference type="AlphaFoldDB" id="A0A1I7S8N5"/>
<feature type="signal peptide" evidence="2">
    <location>
        <begin position="1"/>
        <end position="17"/>
    </location>
</feature>
<sequence length="195" mass="19880">MIALQILGVITFLSLQAFPAKVPHWSLASKRSSPSRPSLLNKADFAAPKPAPTITRRRSRKGETSTTHFPKAPSTISTVPSRSTTAADSTTGSPTTSSPSPTTTTAPETTTTTSATTTTAATTSTTTTPPQTTTTSVTSTTPLPTTTTSTTPSTTPIITTSTSTTPATTSPPTSGIGQAVSNSIAIWIAAAFILV</sequence>
<protein>
    <submittedName>
        <fullName evidence="4">Secreted protein</fullName>
    </submittedName>
</protein>
<feature type="compositionally biased region" description="Polar residues" evidence="1">
    <location>
        <begin position="64"/>
        <end position="79"/>
    </location>
</feature>
<proteinExistence type="predicted"/>
<evidence type="ECO:0000256" key="1">
    <source>
        <dbReference type="SAM" id="MobiDB-lite"/>
    </source>
</evidence>
<keyword evidence="2" id="KW-0732">Signal</keyword>
<evidence type="ECO:0000313" key="4">
    <source>
        <dbReference type="WBParaSite" id="BXY_0938000.1"/>
    </source>
</evidence>
<dbReference type="Proteomes" id="UP000095284">
    <property type="component" value="Unplaced"/>
</dbReference>
<feature type="compositionally biased region" description="Low complexity" evidence="1">
    <location>
        <begin position="80"/>
        <end position="174"/>
    </location>
</feature>
<feature type="chain" id="PRO_5009305644" evidence="2">
    <location>
        <begin position="18"/>
        <end position="195"/>
    </location>
</feature>